<keyword evidence="2" id="KW-1185">Reference proteome</keyword>
<dbReference type="AlphaFoldDB" id="A0ABD5XSJ1"/>
<comment type="caution">
    <text evidence="1">The sequence shown here is derived from an EMBL/GenBank/DDBJ whole genome shotgun (WGS) entry which is preliminary data.</text>
</comment>
<dbReference type="EMBL" id="JBHSZG010000008">
    <property type="protein sequence ID" value="MFC7138067.1"/>
    <property type="molecule type" value="Genomic_DNA"/>
</dbReference>
<sequence>MPDGDDVAGDEVRDGRRRCRRLGRHVVTTPSEQPAVVEASISASHDRRVTRPVIVAARGGRR</sequence>
<protein>
    <submittedName>
        <fullName evidence="1">Uncharacterized protein</fullName>
    </submittedName>
</protein>
<organism evidence="1 2">
    <name type="scientific">Halobaculum litoreum</name>
    <dbReference type="NCBI Taxonomy" id="3031998"/>
    <lineage>
        <taxon>Archaea</taxon>
        <taxon>Methanobacteriati</taxon>
        <taxon>Methanobacteriota</taxon>
        <taxon>Stenosarchaea group</taxon>
        <taxon>Halobacteria</taxon>
        <taxon>Halobacteriales</taxon>
        <taxon>Haloferacaceae</taxon>
        <taxon>Halobaculum</taxon>
    </lineage>
</organism>
<reference evidence="1 2" key="1">
    <citation type="journal article" date="2019" name="Int. J. Syst. Evol. Microbiol.">
        <title>The Global Catalogue of Microorganisms (GCM) 10K type strain sequencing project: providing services to taxonomists for standard genome sequencing and annotation.</title>
        <authorList>
            <consortium name="The Broad Institute Genomics Platform"/>
            <consortium name="The Broad Institute Genome Sequencing Center for Infectious Disease"/>
            <person name="Wu L."/>
            <person name="Ma J."/>
        </authorList>
    </citation>
    <scope>NUCLEOTIDE SEQUENCE [LARGE SCALE GENOMIC DNA]</scope>
    <source>
        <strain evidence="1 2">DT92</strain>
    </source>
</reference>
<dbReference type="Proteomes" id="UP001596368">
    <property type="component" value="Unassembled WGS sequence"/>
</dbReference>
<proteinExistence type="predicted"/>
<accession>A0ABD5XSJ1</accession>
<name>A0ABD5XSJ1_9EURY</name>
<evidence type="ECO:0000313" key="2">
    <source>
        <dbReference type="Proteomes" id="UP001596368"/>
    </source>
</evidence>
<evidence type="ECO:0000313" key="1">
    <source>
        <dbReference type="EMBL" id="MFC7138067.1"/>
    </source>
</evidence>
<gene>
    <name evidence="1" type="ORF">ACFQRB_19550</name>
</gene>